<keyword evidence="2" id="KW-0805">Transcription regulation</keyword>
<dbReference type="OrthoDB" id="9809391at2"/>
<name>A0A3N0E2I3_9ACTN</name>
<comment type="caution">
    <text evidence="6">The sequence shown here is derived from an EMBL/GenBank/DDBJ whole genome shotgun (WGS) entry which is preliminary data.</text>
</comment>
<dbReference type="InterPro" id="IPR009061">
    <property type="entry name" value="DNA-bd_dom_put_sf"/>
</dbReference>
<keyword evidence="1" id="KW-0678">Repressor</keyword>
<evidence type="ECO:0000256" key="2">
    <source>
        <dbReference type="ARBA" id="ARBA00023015"/>
    </source>
</evidence>
<protein>
    <submittedName>
        <fullName evidence="6">MerR family transcriptional regulator</fullName>
    </submittedName>
</protein>
<accession>A0A3N0E2I3</accession>
<reference evidence="6 7" key="1">
    <citation type="submission" date="2018-11" db="EMBL/GenBank/DDBJ databases">
        <title>The genome draft of YIM 96095.</title>
        <authorList>
            <person name="Tang S.-K."/>
            <person name="Chunyu W.-X."/>
            <person name="Feng Y.-Z."/>
        </authorList>
    </citation>
    <scope>NUCLEOTIDE SEQUENCE [LARGE SCALE GENOMIC DNA]</scope>
    <source>
        <strain evidence="6 7">YIM 96095</strain>
    </source>
</reference>
<proteinExistence type="predicted"/>
<keyword evidence="7" id="KW-1185">Reference proteome</keyword>
<dbReference type="PANTHER" id="PTHR30204:SF69">
    <property type="entry name" value="MERR-FAMILY TRANSCRIPTIONAL REGULATOR"/>
    <property type="match status" value="1"/>
</dbReference>
<dbReference type="EMBL" id="RJMB01000027">
    <property type="protein sequence ID" value="RNL82058.1"/>
    <property type="molecule type" value="Genomic_DNA"/>
</dbReference>
<evidence type="ECO:0000313" key="6">
    <source>
        <dbReference type="EMBL" id="RNL82058.1"/>
    </source>
</evidence>
<dbReference type="InterPro" id="IPR012925">
    <property type="entry name" value="TipAS_dom"/>
</dbReference>
<dbReference type="PANTHER" id="PTHR30204">
    <property type="entry name" value="REDOX-CYCLING DRUG-SENSING TRANSCRIPTIONAL ACTIVATOR SOXR"/>
    <property type="match status" value="1"/>
</dbReference>
<evidence type="ECO:0000256" key="4">
    <source>
        <dbReference type="ARBA" id="ARBA00023163"/>
    </source>
</evidence>
<dbReference type="InterPro" id="IPR047057">
    <property type="entry name" value="MerR_fam"/>
</dbReference>
<organism evidence="6 7">
    <name type="scientific">Halostreptopolyspora alba</name>
    <dbReference type="NCBI Taxonomy" id="2487137"/>
    <lineage>
        <taxon>Bacteria</taxon>
        <taxon>Bacillati</taxon>
        <taxon>Actinomycetota</taxon>
        <taxon>Actinomycetes</taxon>
        <taxon>Streptosporangiales</taxon>
        <taxon>Nocardiopsidaceae</taxon>
        <taxon>Halostreptopolyspora</taxon>
    </lineage>
</organism>
<dbReference type="CDD" id="cd01106">
    <property type="entry name" value="HTH_TipAL-Mta"/>
    <property type="match status" value="1"/>
</dbReference>
<dbReference type="InterPro" id="IPR000551">
    <property type="entry name" value="MerR-type_HTH_dom"/>
</dbReference>
<dbReference type="SMART" id="SM00422">
    <property type="entry name" value="HTH_MERR"/>
    <property type="match status" value="1"/>
</dbReference>
<feature type="domain" description="HTH merR-type" evidence="5">
    <location>
        <begin position="1"/>
        <end position="64"/>
    </location>
</feature>
<dbReference type="PROSITE" id="PS50937">
    <property type="entry name" value="HTH_MERR_2"/>
    <property type="match status" value="1"/>
</dbReference>
<gene>
    <name evidence="6" type="ORF">EFW17_20790</name>
</gene>
<evidence type="ECO:0000256" key="1">
    <source>
        <dbReference type="ARBA" id="ARBA00022491"/>
    </source>
</evidence>
<evidence type="ECO:0000256" key="3">
    <source>
        <dbReference type="ARBA" id="ARBA00023125"/>
    </source>
</evidence>
<dbReference type="GO" id="GO:0003677">
    <property type="term" value="F:DNA binding"/>
    <property type="evidence" value="ECO:0007669"/>
    <property type="project" value="UniProtKB-KW"/>
</dbReference>
<dbReference type="Proteomes" id="UP000269198">
    <property type="component" value="Unassembled WGS sequence"/>
</dbReference>
<dbReference type="SUPFAM" id="SSF46955">
    <property type="entry name" value="Putative DNA-binding domain"/>
    <property type="match status" value="1"/>
</dbReference>
<evidence type="ECO:0000259" key="5">
    <source>
        <dbReference type="PROSITE" id="PS50937"/>
    </source>
</evidence>
<sequence>MARFTGLTVRTLHHYEDVGVVVPSRRTASGHRLYDERDLRRLYRVVALRDLGLSLESIRTLLADEVDLAGLLRDQLDHVRRRLSALRALRTRLSTLVDTADSAGDIASTDLLALIEEVSQMEETFANYFSQDQRARLEQRREERGQRVIDAEIAEWPQLIARVQDEMDAGTDPSDPRVRPLARRWTELLESFHGGDEGLRDSLYRMQRENSETIRERHGGPSPEMIAFIERANAAD</sequence>
<evidence type="ECO:0000313" key="7">
    <source>
        <dbReference type="Proteomes" id="UP000269198"/>
    </source>
</evidence>
<dbReference type="GO" id="GO:0003700">
    <property type="term" value="F:DNA-binding transcription factor activity"/>
    <property type="evidence" value="ECO:0007669"/>
    <property type="project" value="InterPro"/>
</dbReference>
<dbReference type="Pfam" id="PF13411">
    <property type="entry name" value="MerR_1"/>
    <property type="match status" value="1"/>
</dbReference>
<dbReference type="Gene3D" id="1.10.1660.10">
    <property type="match status" value="1"/>
</dbReference>
<keyword evidence="4" id="KW-0804">Transcription</keyword>
<dbReference type="AlphaFoldDB" id="A0A3N0E2I3"/>
<keyword evidence="3" id="KW-0238">DNA-binding</keyword>
<dbReference type="Pfam" id="PF07739">
    <property type="entry name" value="TipAS"/>
    <property type="match status" value="1"/>
</dbReference>